<keyword evidence="3" id="KW-0804">Transcription</keyword>
<dbReference type="InterPro" id="IPR036271">
    <property type="entry name" value="Tet_transcr_reg_TetR-rel_C_sf"/>
</dbReference>
<dbReference type="EMBL" id="FOQG01000004">
    <property type="protein sequence ID" value="SFI03997.1"/>
    <property type="molecule type" value="Genomic_DNA"/>
</dbReference>
<dbReference type="PANTHER" id="PTHR47752">
    <property type="entry name" value="HTH-TYPE TRANSCRIPTIONAL REPRESSOR FABR"/>
    <property type="match status" value="1"/>
</dbReference>
<dbReference type="STRING" id="1005945.SAMN05216561_104133"/>
<evidence type="ECO:0000256" key="1">
    <source>
        <dbReference type="ARBA" id="ARBA00023015"/>
    </source>
</evidence>
<proteinExistence type="predicted"/>
<evidence type="ECO:0000313" key="7">
    <source>
        <dbReference type="Proteomes" id="UP000198649"/>
    </source>
</evidence>
<evidence type="ECO:0000313" key="6">
    <source>
        <dbReference type="EMBL" id="SFI03997.1"/>
    </source>
</evidence>
<feature type="domain" description="HTH tetR-type" evidence="5">
    <location>
        <begin position="23"/>
        <end position="83"/>
    </location>
</feature>
<dbReference type="Gene3D" id="1.10.357.10">
    <property type="entry name" value="Tetracycline Repressor, domain 2"/>
    <property type="match status" value="1"/>
</dbReference>
<dbReference type="PROSITE" id="PS50977">
    <property type="entry name" value="HTH_TETR_2"/>
    <property type="match status" value="1"/>
</dbReference>
<organism evidence="6 7">
    <name type="scientific">Nocardioides psychrotolerans</name>
    <dbReference type="NCBI Taxonomy" id="1005945"/>
    <lineage>
        <taxon>Bacteria</taxon>
        <taxon>Bacillati</taxon>
        <taxon>Actinomycetota</taxon>
        <taxon>Actinomycetes</taxon>
        <taxon>Propionibacteriales</taxon>
        <taxon>Nocardioidaceae</taxon>
        <taxon>Nocardioides</taxon>
    </lineage>
</organism>
<dbReference type="GO" id="GO:0003677">
    <property type="term" value="F:DNA binding"/>
    <property type="evidence" value="ECO:0007669"/>
    <property type="project" value="UniProtKB-UniRule"/>
</dbReference>
<dbReference type="Pfam" id="PF00440">
    <property type="entry name" value="TetR_N"/>
    <property type="match status" value="1"/>
</dbReference>
<evidence type="ECO:0000256" key="3">
    <source>
        <dbReference type="ARBA" id="ARBA00023163"/>
    </source>
</evidence>
<reference evidence="6 7" key="1">
    <citation type="submission" date="2016-10" db="EMBL/GenBank/DDBJ databases">
        <authorList>
            <person name="de Groot N.N."/>
        </authorList>
    </citation>
    <scope>NUCLEOTIDE SEQUENCE [LARGE SCALE GENOMIC DNA]</scope>
    <source>
        <strain evidence="6 7">CGMCC 1.11156</strain>
    </source>
</reference>
<name>A0A1I3EYF2_9ACTN</name>
<evidence type="ECO:0000256" key="2">
    <source>
        <dbReference type="ARBA" id="ARBA00023125"/>
    </source>
</evidence>
<dbReference type="Proteomes" id="UP000198649">
    <property type="component" value="Unassembled WGS sequence"/>
</dbReference>
<dbReference type="InterPro" id="IPR001647">
    <property type="entry name" value="HTH_TetR"/>
</dbReference>
<dbReference type="InterPro" id="IPR050692">
    <property type="entry name" value="HTH_transcr_repressor_FabR"/>
</dbReference>
<evidence type="ECO:0000259" key="5">
    <source>
        <dbReference type="PROSITE" id="PS50977"/>
    </source>
</evidence>
<sequence length="219" mass="24432">MTVHTCALIKSALVTETRGERKERTRRAILDAALQLCEDSSLVALSLRQVAKEVGIVPTAFYRHFDSIEALGLELVDESFASLRAMLLDVRRSDPDFDDIIDSSIGILVEHVHQQRAHFRFIVRERAAGPPRVREAINAAIEQFEKELATDLVRLTGTTTWSPEDLQILSGLIVTAMVGLAEAILRNPDRPDAEKAIVEGARVQLRMVLVGALNWRSKR</sequence>
<gene>
    <name evidence="6" type="ORF">SAMN05216561_104133</name>
</gene>
<keyword evidence="2 4" id="KW-0238">DNA-binding</keyword>
<dbReference type="Pfam" id="PF21943">
    <property type="entry name" value="TetR_C_46"/>
    <property type="match status" value="1"/>
</dbReference>
<dbReference type="SUPFAM" id="SSF48498">
    <property type="entry name" value="Tetracyclin repressor-like, C-terminal domain"/>
    <property type="match status" value="1"/>
</dbReference>
<keyword evidence="7" id="KW-1185">Reference proteome</keyword>
<dbReference type="InterPro" id="IPR054129">
    <property type="entry name" value="DesT_TetR_C"/>
</dbReference>
<accession>A0A1I3EYF2</accession>
<dbReference type="SUPFAM" id="SSF46689">
    <property type="entry name" value="Homeodomain-like"/>
    <property type="match status" value="1"/>
</dbReference>
<dbReference type="Gene3D" id="1.10.10.60">
    <property type="entry name" value="Homeodomain-like"/>
    <property type="match status" value="1"/>
</dbReference>
<dbReference type="InterPro" id="IPR009057">
    <property type="entry name" value="Homeodomain-like_sf"/>
</dbReference>
<protein>
    <submittedName>
        <fullName evidence="6">Transcriptional regulator, TetR family</fullName>
    </submittedName>
</protein>
<dbReference type="PANTHER" id="PTHR47752:SF1">
    <property type="entry name" value="HTH-TYPE TRANSCRIPTIONAL REPRESSOR FABR"/>
    <property type="match status" value="1"/>
</dbReference>
<feature type="DNA-binding region" description="H-T-H motif" evidence="4">
    <location>
        <begin position="46"/>
        <end position="65"/>
    </location>
</feature>
<evidence type="ECO:0000256" key="4">
    <source>
        <dbReference type="PROSITE-ProRule" id="PRU00335"/>
    </source>
</evidence>
<dbReference type="AlphaFoldDB" id="A0A1I3EYF2"/>
<keyword evidence="1" id="KW-0805">Transcription regulation</keyword>